<comment type="caution">
    <text evidence="2">The sequence shown here is derived from an EMBL/GenBank/DDBJ whole genome shotgun (WGS) entry which is preliminary data.</text>
</comment>
<sequence>MQGEITHFDTEQQLGTIKGEDNQQYQFDLTGWRGRGLPDSGILVSFEPEGQEARQVFNLPAGQMQARATKSADSDEIRPVQTSFWSVMAIGTAAMSVPLGYFVALIALLFALMGFREARLQPERYKGKGMALAAGAIACIVLILTLILKLSGSES</sequence>
<reference evidence="2 3" key="1">
    <citation type="submission" date="2020-08" db="EMBL/GenBank/DDBJ databases">
        <title>Oceanospirillum sp. nov. isolated from marine sediment.</title>
        <authorList>
            <person name="Ji X."/>
        </authorList>
    </citation>
    <scope>NUCLEOTIDE SEQUENCE [LARGE SCALE GENOMIC DNA]</scope>
    <source>
        <strain evidence="2 3">D5</strain>
    </source>
</reference>
<dbReference type="Proteomes" id="UP000565262">
    <property type="component" value="Unassembled WGS sequence"/>
</dbReference>
<evidence type="ECO:0000256" key="1">
    <source>
        <dbReference type="SAM" id="Phobius"/>
    </source>
</evidence>
<accession>A0A839IUU6</accession>
<evidence type="ECO:0000313" key="3">
    <source>
        <dbReference type="Proteomes" id="UP000565262"/>
    </source>
</evidence>
<proteinExistence type="predicted"/>
<keyword evidence="1" id="KW-0812">Transmembrane</keyword>
<feature type="transmembrane region" description="Helical" evidence="1">
    <location>
        <begin position="131"/>
        <end position="150"/>
    </location>
</feature>
<protein>
    <recommendedName>
        <fullName evidence="4">DUF4190 domain-containing protein</fullName>
    </recommendedName>
</protein>
<dbReference type="RefSeq" id="WP_182810230.1">
    <property type="nucleotide sequence ID" value="NZ_JACJFM010000028.1"/>
</dbReference>
<dbReference type="AlphaFoldDB" id="A0A839IUU6"/>
<keyword evidence="1" id="KW-0472">Membrane</keyword>
<keyword evidence="3" id="KW-1185">Reference proteome</keyword>
<keyword evidence="1" id="KW-1133">Transmembrane helix</keyword>
<name>A0A839IUU6_9GAMM</name>
<gene>
    <name evidence="2" type="ORF">H4O21_17810</name>
</gene>
<feature type="transmembrane region" description="Helical" evidence="1">
    <location>
        <begin position="84"/>
        <end position="110"/>
    </location>
</feature>
<organism evidence="2 3">
    <name type="scientific">Oceanospirillum sediminis</name>
    <dbReference type="NCBI Taxonomy" id="2760088"/>
    <lineage>
        <taxon>Bacteria</taxon>
        <taxon>Pseudomonadati</taxon>
        <taxon>Pseudomonadota</taxon>
        <taxon>Gammaproteobacteria</taxon>
        <taxon>Oceanospirillales</taxon>
        <taxon>Oceanospirillaceae</taxon>
        <taxon>Oceanospirillum</taxon>
    </lineage>
</organism>
<evidence type="ECO:0000313" key="2">
    <source>
        <dbReference type="EMBL" id="MBB1488462.1"/>
    </source>
</evidence>
<dbReference type="EMBL" id="JACJFM010000028">
    <property type="protein sequence ID" value="MBB1488462.1"/>
    <property type="molecule type" value="Genomic_DNA"/>
</dbReference>
<evidence type="ECO:0008006" key="4">
    <source>
        <dbReference type="Google" id="ProtNLM"/>
    </source>
</evidence>